<gene>
    <name evidence="1" type="ORF">EVAR_97753_1</name>
</gene>
<comment type="caution">
    <text evidence="1">The sequence shown here is derived from an EMBL/GenBank/DDBJ whole genome shotgun (WGS) entry which is preliminary data.</text>
</comment>
<dbReference type="AlphaFoldDB" id="A0A4C1X655"/>
<sequence length="89" mass="9599">MKINTHLISARICRVTAADRNNGAPHAILPVHQIVLLDGSILRRIGGIAPTCAVIGDEMNLGRARLSVLPRIIAILLVMLTRNRASSVK</sequence>
<evidence type="ECO:0000313" key="2">
    <source>
        <dbReference type="Proteomes" id="UP000299102"/>
    </source>
</evidence>
<evidence type="ECO:0000313" key="1">
    <source>
        <dbReference type="EMBL" id="GBP59251.1"/>
    </source>
</evidence>
<dbReference type="EMBL" id="BGZK01000756">
    <property type="protein sequence ID" value="GBP59251.1"/>
    <property type="molecule type" value="Genomic_DNA"/>
</dbReference>
<accession>A0A4C1X655</accession>
<organism evidence="1 2">
    <name type="scientific">Eumeta variegata</name>
    <name type="common">Bagworm moth</name>
    <name type="synonym">Eumeta japonica</name>
    <dbReference type="NCBI Taxonomy" id="151549"/>
    <lineage>
        <taxon>Eukaryota</taxon>
        <taxon>Metazoa</taxon>
        <taxon>Ecdysozoa</taxon>
        <taxon>Arthropoda</taxon>
        <taxon>Hexapoda</taxon>
        <taxon>Insecta</taxon>
        <taxon>Pterygota</taxon>
        <taxon>Neoptera</taxon>
        <taxon>Endopterygota</taxon>
        <taxon>Lepidoptera</taxon>
        <taxon>Glossata</taxon>
        <taxon>Ditrysia</taxon>
        <taxon>Tineoidea</taxon>
        <taxon>Psychidae</taxon>
        <taxon>Oiketicinae</taxon>
        <taxon>Eumeta</taxon>
    </lineage>
</organism>
<dbReference type="Proteomes" id="UP000299102">
    <property type="component" value="Unassembled WGS sequence"/>
</dbReference>
<proteinExistence type="predicted"/>
<reference evidence="1 2" key="1">
    <citation type="journal article" date="2019" name="Commun. Biol.">
        <title>The bagworm genome reveals a unique fibroin gene that provides high tensile strength.</title>
        <authorList>
            <person name="Kono N."/>
            <person name="Nakamura H."/>
            <person name="Ohtoshi R."/>
            <person name="Tomita M."/>
            <person name="Numata K."/>
            <person name="Arakawa K."/>
        </authorList>
    </citation>
    <scope>NUCLEOTIDE SEQUENCE [LARGE SCALE GENOMIC DNA]</scope>
</reference>
<keyword evidence="2" id="KW-1185">Reference proteome</keyword>
<protein>
    <submittedName>
        <fullName evidence="1">Uncharacterized protein</fullName>
    </submittedName>
</protein>
<name>A0A4C1X655_EUMVA</name>